<evidence type="ECO:0000313" key="1">
    <source>
        <dbReference type="EMBL" id="MFD1928859.1"/>
    </source>
</evidence>
<gene>
    <name evidence="1" type="ORF">ACFSFY_12530</name>
</gene>
<comment type="caution">
    <text evidence="1">The sequence shown here is derived from an EMBL/GenBank/DDBJ whole genome shotgun (WGS) entry which is preliminary data.</text>
</comment>
<reference evidence="2" key="1">
    <citation type="journal article" date="2019" name="Int. J. Syst. Evol. Microbiol.">
        <title>The Global Catalogue of Microorganisms (GCM) 10K type strain sequencing project: providing services to taxonomists for standard genome sequencing and annotation.</title>
        <authorList>
            <consortium name="The Broad Institute Genomics Platform"/>
            <consortium name="The Broad Institute Genome Sequencing Center for Infectious Disease"/>
            <person name="Wu L."/>
            <person name="Ma J."/>
        </authorList>
    </citation>
    <scope>NUCLEOTIDE SEQUENCE [LARGE SCALE GENOMIC DNA]</scope>
    <source>
        <strain evidence="2">CGMCC 4.7177</strain>
    </source>
</reference>
<accession>A0ABW4SKB7</accession>
<name>A0ABW4SKB7_9BACL</name>
<keyword evidence="2" id="KW-1185">Reference proteome</keyword>
<organism evidence="1 2">
    <name type="scientific">Sporosarcina siberiensis</name>
    <dbReference type="NCBI Taxonomy" id="1365606"/>
    <lineage>
        <taxon>Bacteria</taxon>
        <taxon>Bacillati</taxon>
        <taxon>Bacillota</taxon>
        <taxon>Bacilli</taxon>
        <taxon>Bacillales</taxon>
        <taxon>Caryophanaceae</taxon>
        <taxon>Sporosarcina</taxon>
    </lineage>
</organism>
<evidence type="ECO:0000313" key="2">
    <source>
        <dbReference type="Proteomes" id="UP001597218"/>
    </source>
</evidence>
<protein>
    <submittedName>
        <fullName evidence="1">Uncharacterized protein</fullName>
    </submittedName>
</protein>
<sequence>MKIYFEDWIKYEQKTSTRTIELIEEALICYRAQAYKAAYLFSFLSFQNILKERVLIASKPPGYTEDYWLTIQNDLRNDDKWEAKIIECVNRERPATIFNLSADTRNQYLYWKDRRNDCAHAKGNKIGFSHVESFWLFYESNLSKFGVGGGKEALLERIKVFFDSNYTPFDADPSVIINEIPVAVEHSDYLEVLEVIYELTKGDIFSPIRTHPWHEMFTLNGEFLNQLIDFVKVNRRLCKVLFEEDSSKVRYFTEDPVFIRSLWNEMKHSYKTYKVIIGLLRHGLIPQNQLKEMIETISSVNNDTLFINQVEESDLLTLEETGFFEMFKNIAFVDMKINDFDWARGNRNIIKSIIIRFGFDEHIVRAINSRMSGHFIPWKFRDSLLDLFEVHPELKTQYIEINNEIDGLLPDVLFR</sequence>
<proteinExistence type="predicted"/>
<dbReference type="EMBL" id="JBHUGI010000032">
    <property type="protein sequence ID" value="MFD1928859.1"/>
    <property type="molecule type" value="Genomic_DNA"/>
</dbReference>
<dbReference type="Proteomes" id="UP001597218">
    <property type="component" value="Unassembled WGS sequence"/>
</dbReference>
<dbReference type="RefSeq" id="WP_381538510.1">
    <property type="nucleotide sequence ID" value="NZ_JBHUGI010000032.1"/>
</dbReference>